<dbReference type="Pfam" id="PF13581">
    <property type="entry name" value="HATPase_c_2"/>
    <property type="match status" value="1"/>
</dbReference>
<sequence>MTRGNGEVLNTMRLEFLSLPENVGLARVAVAALAAQADITLNEMEEIKVAVSEAVANAIIHGYGGEPRGWVRVTVNRLQDGLEIIVEDDGKGIPDIAQAMQPAYSTDPERMGLGFAFMQSFMDELEVTSEEGRGTRVVMRKKLNPSVTTA</sequence>
<organism evidence="9 10">
    <name type="scientific">Thermanaeromonas toyohensis ToBE</name>
    <dbReference type="NCBI Taxonomy" id="698762"/>
    <lineage>
        <taxon>Bacteria</taxon>
        <taxon>Bacillati</taxon>
        <taxon>Bacillota</taxon>
        <taxon>Clostridia</taxon>
        <taxon>Neomoorellales</taxon>
        <taxon>Neomoorellaceae</taxon>
        <taxon>Thermanaeromonas</taxon>
    </lineage>
</organism>
<dbReference type="GO" id="GO:0030435">
    <property type="term" value="P:sporulation resulting in formation of a cellular spore"/>
    <property type="evidence" value="ECO:0007669"/>
    <property type="project" value="UniProtKB-KW"/>
</dbReference>
<comment type="catalytic activity">
    <reaction evidence="7">
        <text>L-seryl-[protein] + ATP = O-phospho-L-seryl-[protein] + ADP + H(+)</text>
        <dbReference type="Rhea" id="RHEA:17989"/>
        <dbReference type="Rhea" id="RHEA-COMP:9863"/>
        <dbReference type="Rhea" id="RHEA-COMP:11604"/>
        <dbReference type="ChEBI" id="CHEBI:15378"/>
        <dbReference type="ChEBI" id="CHEBI:29999"/>
        <dbReference type="ChEBI" id="CHEBI:30616"/>
        <dbReference type="ChEBI" id="CHEBI:83421"/>
        <dbReference type="ChEBI" id="CHEBI:456216"/>
        <dbReference type="EC" id="2.7.11.1"/>
    </reaction>
</comment>
<dbReference type="GO" id="GO:0016989">
    <property type="term" value="F:sigma factor antagonist activity"/>
    <property type="evidence" value="ECO:0007669"/>
    <property type="project" value="InterPro"/>
</dbReference>
<reference evidence="9 10" key="1">
    <citation type="submission" date="2017-04" db="EMBL/GenBank/DDBJ databases">
        <authorList>
            <person name="Afonso C.L."/>
            <person name="Miller P.J."/>
            <person name="Scott M.A."/>
            <person name="Spackman E."/>
            <person name="Goraichik I."/>
            <person name="Dimitrov K.M."/>
            <person name="Suarez D.L."/>
            <person name="Swayne D.E."/>
        </authorList>
    </citation>
    <scope>NUCLEOTIDE SEQUENCE [LARGE SCALE GENOMIC DNA]</scope>
    <source>
        <strain evidence="9 10">ToBE</strain>
    </source>
</reference>
<evidence type="ECO:0000256" key="7">
    <source>
        <dbReference type="HAMAP-Rule" id="MF_00637"/>
    </source>
</evidence>
<dbReference type="PANTHER" id="PTHR35526">
    <property type="entry name" value="ANTI-SIGMA-F FACTOR RSBW-RELATED"/>
    <property type="match status" value="1"/>
</dbReference>
<protein>
    <recommendedName>
        <fullName evidence="7">Anti-sigma F factor</fullName>
        <ecNumber evidence="7">2.7.11.1</ecNumber>
    </recommendedName>
    <alternativeName>
        <fullName evidence="7">Stage II sporulation protein AB</fullName>
    </alternativeName>
</protein>
<dbReference type="NCBIfam" id="TIGR01925">
    <property type="entry name" value="spIIAB"/>
    <property type="match status" value="1"/>
</dbReference>
<dbReference type="OrthoDB" id="9768808at2"/>
<keyword evidence="3 7" id="KW-0547">Nucleotide-binding</keyword>
<dbReference type="Proteomes" id="UP000192569">
    <property type="component" value="Chromosome I"/>
</dbReference>
<dbReference type="EC" id="2.7.11.1" evidence="7"/>
<feature type="domain" description="Histidine kinase/HSP90-like ATPase" evidence="8">
    <location>
        <begin position="42"/>
        <end position="145"/>
    </location>
</feature>
<dbReference type="InterPro" id="IPR003594">
    <property type="entry name" value="HATPase_dom"/>
</dbReference>
<evidence type="ECO:0000256" key="2">
    <source>
        <dbReference type="ARBA" id="ARBA00022679"/>
    </source>
</evidence>
<comment type="catalytic activity">
    <reaction evidence="7">
        <text>L-threonyl-[protein] + ATP = O-phospho-L-threonyl-[protein] + ADP + H(+)</text>
        <dbReference type="Rhea" id="RHEA:46608"/>
        <dbReference type="Rhea" id="RHEA-COMP:11060"/>
        <dbReference type="Rhea" id="RHEA-COMP:11605"/>
        <dbReference type="ChEBI" id="CHEBI:15378"/>
        <dbReference type="ChEBI" id="CHEBI:30013"/>
        <dbReference type="ChEBI" id="CHEBI:30616"/>
        <dbReference type="ChEBI" id="CHEBI:61977"/>
        <dbReference type="ChEBI" id="CHEBI:456216"/>
        <dbReference type="EC" id="2.7.11.1"/>
    </reaction>
</comment>
<dbReference type="EMBL" id="LT838272">
    <property type="protein sequence ID" value="SMB98536.1"/>
    <property type="molecule type" value="Genomic_DNA"/>
</dbReference>
<dbReference type="GO" id="GO:0005524">
    <property type="term" value="F:ATP binding"/>
    <property type="evidence" value="ECO:0007669"/>
    <property type="project" value="UniProtKB-KW"/>
</dbReference>
<dbReference type="RefSeq" id="WP_084665932.1">
    <property type="nucleotide sequence ID" value="NZ_LT838272.1"/>
</dbReference>
<evidence type="ECO:0000313" key="10">
    <source>
        <dbReference type="Proteomes" id="UP000192569"/>
    </source>
</evidence>
<evidence type="ECO:0000256" key="3">
    <source>
        <dbReference type="ARBA" id="ARBA00022741"/>
    </source>
</evidence>
<dbReference type="GO" id="GO:0042174">
    <property type="term" value="P:negative regulation of sporulation resulting in formation of a cellular spore"/>
    <property type="evidence" value="ECO:0007669"/>
    <property type="project" value="InterPro"/>
</dbReference>
<dbReference type="GO" id="GO:0004674">
    <property type="term" value="F:protein serine/threonine kinase activity"/>
    <property type="evidence" value="ECO:0007669"/>
    <property type="project" value="UniProtKB-KW"/>
</dbReference>
<keyword evidence="10" id="KW-1185">Reference proteome</keyword>
<dbReference type="PANTHER" id="PTHR35526:SF3">
    <property type="entry name" value="ANTI-SIGMA-F FACTOR RSBW"/>
    <property type="match status" value="1"/>
</dbReference>
<dbReference type="GO" id="GO:0106310">
    <property type="term" value="F:protein serine kinase activity"/>
    <property type="evidence" value="ECO:0007669"/>
    <property type="project" value="RHEA"/>
</dbReference>
<keyword evidence="5 7" id="KW-0067">ATP-binding</keyword>
<gene>
    <name evidence="7" type="primary">spoIIAB</name>
    <name evidence="9" type="ORF">SAMN00808754_2396</name>
</gene>
<comment type="similarity">
    <text evidence="7">Belongs to the anti-sigma-factor family.</text>
</comment>
<evidence type="ECO:0000256" key="6">
    <source>
        <dbReference type="ARBA" id="ARBA00022969"/>
    </source>
</evidence>
<keyword evidence="1 7" id="KW-0723">Serine/threonine-protein kinase</keyword>
<accession>A0A1W1VYX4</accession>
<dbReference type="InterPro" id="IPR010194">
    <property type="entry name" value="Anti-sigma_F"/>
</dbReference>
<name>A0A1W1VYX4_9FIRM</name>
<comment type="function">
    <text evidence="7">Binds to sigma F and blocks its ability to form an RNA polymerase holoenzyme (E-sigma F). Phosphorylates SpoIIAA on a serine residue. This phosphorylation may enable SpoIIAA to act as an anti-anti-sigma factor that counteracts SpoIIAB and thus releases sigma F from inhibition.</text>
</comment>
<dbReference type="HAMAP" id="MF_00637">
    <property type="entry name" value="Anti_sigma_F"/>
    <property type="match status" value="1"/>
</dbReference>
<dbReference type="SMART" id="SM00387">
    <property type="entry name" value="HATPase_c"/>
    <property type="match status" value="1"/>
</dbReference>
<dbReference type="InterPro" id="IPR036890">
    <property type="entry name" value="HATPase_C_sf"/>
</dbReference>
<dbReference type="Gene3D" id="3.30.565.10">
    <property type="entry name" value="Histidine kinase-like ATPase, C-terminal domain"/>
    <property type="match status" value="1"/>
</dbReference>
<proteinExistence type="inferred from homology"/>
<evidence type="ECO:0000313" key="9">
    <source>
        <dbReference type="EMBL" id="SMB98536.1"/>
    </source>
</evidence>
<dbReference type="GO" id="GO:0030436">
    <property type="term" value="P:asexual sporulation"/>
    <property type="evidence" value="ECO:0007669"/>
    <property type="project" value="UniProtKB-UniRule"/>
</dbReference>
<evidence type="ECO:0000256" key="4">
    <source>
        <dbReference type="ARBA" id="ARBA00022777"/>
    </source>
</evidence>
<dbReference type="STRING" id="698762.SAMN00808754_2396"/>
<dbReference type="AlphaFoldDB" id="A0A1W1VYX4"/>
<dbReference type="SUPFAM" id="SSF55874">
    <property type="entry name" value="ATPase domain of HSP90 chaperone/DNA topoisomerase II/histidine kinase"/>
    <property type="match status" value="1"/>
</dbReference>
<keyword evidence="2 7" id="KW-0808">Transferase</keyword>
<dbReference type="InterPro" id="IPR050267">
    <property type="entry name" value="Anti-sigma-factor_SerPK"/>
</dbReference>
<evidence type="ECO:0000256" key="1">
    <source>
        <dbReference type="ARBA" id="ARBA00022527"/>
    </source>
</evidence>
<keyword evidence="4 7" id="KW-0418">Kinase</keyword>
<evidence type="ECO:0000256" key="5">
    <source>
        <dbReference type="ARBA" id="ARBA00022840"/>
    </source>
</evidence>
<keyword evidence="6 7" id="KW-0749">Sporulation</keyword>
<evidence type="ECO:0000259" key="8">
    <source>
        <dbReference type="SMART" id="SM00387"/>
    </source>
</evidence>